<reference evidence="3" key="1">
    <citation type="submission" date="2019-05" db="EMBL/GenBank/DDBJ databases">
        <authorList>
            <person name="Matney K."/>
            <person name="Lacafta O."/>
            <person name="Ahmed J."/>
            <person name="Anderson S."/>
            <person name="Assadpour T."/>
            <person name="Espinosa K."/>
            <person name="Gadsden T."/>
            <person name="Graham A."/>
            <person name="Hajjar W."/>
            <person name="Howard T."/>
            <person name="Matsen K."/>
            <person name="Osu J."/>
            <person name="Rup E."/>
            <person name="Sang H."/>
            <person name="Wadi S."/>
            <person name="McNeal J."/>
            <person name="Temple L."/>
        </authorList>
    </citation>
    <scope>NUCLEOTIDE SEQUENCE [LARGE SCALE GENOMIC DNA]</scope>
</reference>
<organism evidence="2 3">
    <name type="scientific">Microbacterium phage IAmGroot</name>
    <dbReference type="NCBI Taxonomy" id="2588486"/>
    <lineage>
        <taxon>Viruses</taxon>
        <taxon>Duplodnaviria</taxon>
        <taxon>Heunggongvirae</taxon>
        <taxon>Uroviricota</taxon>
        <taxon>Caudoviricetes</taxon>
        <taxon>Casidaviridae</taxon>
        <taxon>Gardenstatevirus</taxon>
        <taxon>Gardenstatevirus iamgroot</taxon>
    </lineage>
</organism>
<dbReference type="EMBL" id="MK880124">
    <property type="protein sequence ID" value="QDF14234.1"/>
    <property type="molecule type" value="Genomic_DNA"/>
</dbReference>
<accession>A0A4Y6E903</accession>
<feature type="region of interest" description="Disordered" evidence="1">
    <location>
        <begin position="1"/>
        <end position="41"/>
    </location>
</feature>
<evidence type="ECO:0000256" key="1">
    <source>
        <dbReference type="SAM" id="MobiDB-lite"/>
    </source>
</evidence>
<evidence type="ECO:0000313" key="3">
    <source>
        <dbReference type="Proteomes" id="UP000317085"/>
    </source>
</evidence>
<sequence length="41" mass="4735">MTTTIITFPASAFWPADEDDELQEPRERRVRHEPLPARLAA</sequence>
<keyword evidence="3" id="KW-1185">Reference proteome</keyword>
<dbReference type="Proteomes" id="UP000317085">
    <property type="component" value="Segment"/>
</dbReference>
<name>A0A4Y6E903_9CAUD</name>
<gene>
    <name evidence="2" type="primary">61</name>
    <name evidence="2" type="ORF">SEA_IAMGROOT_61</name>
</gene>
<feature type="compositionally biased region" description="Basic and acidic residues" evidence="1">
    <location>
        <begin position="23"/>
        <end position="35"/>
    </location>
</feature>
<proteinExistence type="predicted"/>
<protein>
    <submittedName>
        <fullName evidence="2">Uncharacterized protein</fullName>
    </submittedName>
</protein>
<evidence type="ECO:0000313" key="2">
    <source>
        <dbReference type="EMBL" id="QDF14234.1"/>
    </source>
</evidence>